<proteinExistence type="predicted"/>
<protein>
    <submittedName>
        <fullName evidence="3">Inner membrane protein</fullName>
    </submittedName>
</protein>
<evidence type="ECO:0000313" key="3">
    <source>
        <dbReference type="WBParaSite" id="EEL_0000144301-mRNA-1"/>
    </source>
</evidence>
<feature type="chain" id="PRO_5006447545" evidence="1">
    <location>
        <begin position="22"/>
        <end position="147"/>
    </location>
</feature>
<organism evidence="2 3">
    <name type="scientific">Elaeophora elaphi</name>
    <dbReference type="NCBI Taxonomy" id="1147741"/>
    <lineage>
        <taxon>Eukaryota</taxon>
        <taxon>Metazoa</taxon>
        <taxon>Ecdysozoa</taxon>
        <taxon>Nematoda</taxon>
        <taxon>Chromadorea</taxon>
        <taxon>Rhabditida</taxon>
        <taxon>Spirurina</taxon>
        <taxon>Spiruromorpha</taxon>
        <taxon>Filarioidea</taxon>
        <taxon>Onchocercidae</taxon>
        <taxon>Elaeophora</taxon>
    </lineage>
</organism>
<keyword evidence="2" id="KW-1185">Reference proteome</keyword>
<dbReference type="WBParaSite" id="EEL_0000144301-mRNA-1">
    <property type="protein sequence ID" value="EEL_0000144301-mRNA-1"/>
    <property type="gene ID" value="EEL_0000144301"/>
</dbReference>
<name>A0A0R3RIY5_9BILA</name>
<sequence>MLTVLLLLIIAFILIIKYAKQAKQRRALKWPFIQLINKLSGPRILETLAEIEVVIRKHACKYDHSIICLWFDFKPTLVLAKSQSAEVIFENTTHKTDDYDFSKSIQLMLGLMFRILNDFGTDSFSETTMDVTLDAQNPSADFSYIEP</sequence>
<dbReference type="Proteomes" id="UP000050640">
    <property type="component" value="Unplaced"/>
</dbReference>
<dbReference type="AlphaFoldDB" id="A0A0R3RIY5"/>
<keyword evidence="1" id="KW-0732">Signal</keyword>
<feature type="signal peptide" evidence="1">
    <location>
        <begin position="1"/>
        <end position="21"/>
    </location>
</feature>
<evidence type="ECO:0000256" key="1">
    <source>
        <dbReference type="SAM" id="SignalP"/>
    </source>
</evidence>
<evidence type="ECO:0000313" key="2">
    <source>
        <dbReference type="Proteomes" id="UP000050640"/>
    </source>
</evidence>
<accession>A0A0R3RIY5</accession>
<reference evidence="3" key="1">
    <citation type="submission" date="2017-02" db="UniProtKB">
        <authorList>
            <consortium name="WormBaseParasite"/>
        </authorList>
    </citation>
    <scope>IDENTIFICATION</scope>
</reference>